<keyword evidence="1" id="KW-0862">Zinc</keyword>
<comment type="caution">
    <text evidence="4">The sequence shown here is derived from an EMBL/GenBank/DDBJ whole genome shotgun (WGS) entry which is preliminary data.</text>
</comment>
<keyword evidence="1" id="KW-0863">Zinc-finger</keyword>
<keyword evidence="5" id="KW-1185">Reference proteome</keyword>
<dbReference type="Gene3D" id="3.30.160.60">
    <property type="entry name" value="Classic Zinc Finger"/>
    <property type="match status" value="2"/>
</dbReference>
<feature type="region of interest" description="Disordered" evidence="2">
    <location>
        <begin position="194"/>
        <end position="242"/>
    </location>
</feature>
<sequence length="242" mass="26686">MEKNKNPRLCGICNRSFANGKAMGGHMRSHLLKLKLPLPPPPPTTRRSKRLRNSPSLSAQDAAICLLMLSRDHPQPNPDSQTEDVAAGNNGGGEDAENDELCSNMSAKAHPKYYKCETCNRSFRSHQALGGHRASHSLKNKQIPEDEDDEDEDSGDDDDRRIHHQQRIFECPFCDKVFQSGQALGGHKKVHFAHQDKASVSSSSTPQLFDLNLPASTDEEEEEEDEAGLVANSAPSIYEQSG</sequence>
<feature type="compositionally biased region" description="Acidic residues" evidence="2">
    <location>
        <begin position="145"/>
        <end position="157"/>
    </location>
</feature>
<name>A0ABR2PRB0_9ROSI</name>
<dbReference type="SMART" id="SM00355">
    <property type="entry name" value="ZnF_C2H2"/>
    <property type="match status" value="3"/>
</dbReference>
<dbReference type="EMBL" id="JBBPBN010000053">
    <property type="protein sequence ID" value="KAK8990705.1"/>
    <property type="molecule type" value="Genomic_DNA"/>
</dbReference>
<dbReference type="Pfam" id="PF13912">
    <property type="entry name" value="zf-C2H2_6"/>
    <property type="match status" value="3"/>
</dbReference>
<gene>
    <name evidence="4" type="ORF">V6N11_028670</name>
</gene>
<evidence type="ECO:0000256" key="1">
    <source>
        <dbReference type="PROSITE-ProRule" id="PRU00042"/>
    </source>
</evidence>
<dbReference type="PANTHER" id="PTHR46326">
    <property type="entry name" value="ZINC FINGER PROTEIN ZAT1-RELATED"/>
    <property type="match status" value="1"/>
</dbReference>
<dbReference type="InterPro" id="IPR013087">
    <property type="entry name" value="Znf_C2H2_type"/>
</dbReference>
<feature type="compositionally biased region" description="Polar residues" evidence="2">
    <location>
        <begin position="198"/>
        <end position="207"/>
    </location>
</feature>
<feature type="domain" description="C2H2-type" evidence="3">
    <location>
        <begin position="114"/>
        <end position="141"/>
    </location>
</feature>
<feature type="domain" description="C2H2-type" evidence="3">
    <location>
        <begin position="169"/>
        <end position="196"/>
    </location>
</feature>
<feature type="compositionally biased region" description="Polar residues" evidence="2">
    <location>
        <begin position="233"/>
        <end position="242"/>
    </location>
</feature>
<evidence type="ECO:0000256" key="2">
    <source>
        <dbReference type="SAM" id="MobiDB-lite"/>
    </source>
</evidence>
<feature type="region of interest" description="Disordered" evidence="2">
    <location>
        <begin position="71"/>
        <end position="99"/>
    </location>
</feature>
<dbReference type="PANTHER" id="PTHR46326:SF10">
    <property type="entry name" value="C2H2 AND C2HC ZINC FINGER PROTEIN"/>
    <property type="match status" value="1"/>
</dbReference>
<proteinExistence type="predicted"/>
<organism evidence="4 5">
    <name type="scientific">Hibiscus sabdariffa</name>
    <name type="common">roselle</name>
    <dbReference type="NCBI Taxonomy" id="183260"/>
    <lineage>
        <taxon>Eukaryota</taxon>
        <taxon>Viridiplantae</taxon>
        <taxon>Streptophyta</taxon>
        <taxon>Embryophyta</taxon>
        <taxon>Tracheophyta</taxon>
        <taxon>Spermatophyta</taxon>
        <taxon>Magnoliopsida</taxon>
        <taxon>eudicotyledons</taxon>
        <taxon>Gunneridae</taxon>
        <taxon>Pentapetalae</taxon>
        <taxon>rosids</taxon>
        <taxon>malvids</taxon>
        <taxon>Malvales</taxon>
        <taxon>Malvaceae</taxon>
        <taxon>Malvoideae</taxon>
        <taxon>Hibiscus</taxon>
    </lineage>
</organism>
<keyword evidence="1" id="KW-0479">Metal-binding</keyword>
<reference evidence="4 5" key="1">
    <citation type="journal article" date="2024" name="G3 (Bethesda)">
        <title>Genome assembly of Hibiscus sabdariffa L. provides insights into metabolisms of medicinal natural products.</title>
        <authorList>
            <person name="Kim T."/>
        </authorList>
    </citation>
    <scope>NUCLEOTIDE SEQUENCE [LARGE SCALE GENOMIC DNA]</scope>
    <source>
        <strain evidence="4">TK-2024</strain>
        <tissue evidence="4">Old leaves</tissue>
    </source>
</reference>
<dbReference type="InterPro" id="IPR036236">
    <property type="entry name" value="Znf_C2H2_sf"/>
</dbReference>
<feature type="compositionally biased region" description="Acidic residues" evidence="2">
    <location>
        <begin position="217"/>
        <end position="227"/>
    </location>
</feature>
<evidence type="ECO:0000313" key="5">
    <source>
        <dbReference type="Proteomes" id="UP001396334"/>
    </source>
</evidence>
<protein>
    <recommendedName>
        <fullName evidence="3">C2H2-type domain-containing protein</fullName>
    </recommendedName>
</protein>
<accession>A0ABR2PRB0</accession>
<feature type="region of interest" description="Disordered" evidence="2">
    <location>
        <begin position="129"/>
        <end position="159"/>
    </location>
</feature>
<feature type="region of interest" description="Disordered" evidence="2">
    <location>
        <begin position="37"/>
        <end position="57"/>
    </location>
</feature>
<evidence type="ECO:0000259" key="3">
    <source>
        <dbReference type="PROSITE" id="PS50157"/>
    </source>
</evidence>
<dbReference type="PROSITE" id="PS50157">
    <property type="entry name" value="ZINC_FINGER_C2H2_2"/>
    <property type="match status" value="2"/>
</dbReference>
<dbReference type="InterPro" id="IPR044303">
    <property type="entry name" value="ZAT1/4/9"/>
</dbReference>
<dbReference type="PROSITE" id="PS00028">
    <property type="entry name" value="ZINC_FINGER_C2H2_1"/>
    <property type="match status" value="3"/>
</dbReference>
<dbReference type="Proteomes" id="UP001396334">
    <property type="component" value="Unassembled WGS sequence"/>
</dbReference>
<evidence type="ECO:0000313" key="4">
    <source>
        <dbReference type="EMBL" id="KAK8990705.1"/>
    </source>
</evidence>
<dbReference type="SUPFAM" id="SSF57667">
    <property type="entry name" value="beta-beta-alpha zinc fingers"/>
    <property type="match status" value="2"/>
</dbReference>